<keyword evidence="3" id="KW-0964">Secreted</keyword>
<evidence type="ECO:0000256" key="3">
    <source>
        <dbReference type="ARBA" id="ARBA00022525"/>
    </source>
</evidence>
<dbReference type="PANTHER" id="PTHR28593">
    <property type="entry name" value="METEORIN-LIKE PROTEIN"/>
    <property type="match status" value="1"/>
</dbReference>
<proteinExistence type="inferred from homology"/>
<dbReference type="Proteomes" id="UP001044222">
    <property type="component" value="Chromosome 17"/>
</dbReference>
<evidence type="ECO:0000256" key="6">
    <source>
        <dbReference type="SAM" id="SignalP"/>
    </source>
</evidence>
<keyword evidence="8" id="KW-1185">Reference proteome</keyword>
<feature type="chain" id="PRO_5038972501" description="Meteorin-like protein" evidence="6">
    <location>
        <begin position="24"/>
        <end position="263"/>
    </location>
</feature>
<evidence type="ECO:0000256" key="1">
    <source>
        <dbReference type="ARBA" id="ARBA00004613"/>
    </source>
</evidence>
<dbReference type="PANTHER" id="PTHR28593:SF4">
    <property type="entry name" value="METEORIN-LIKE PROTEIN"/>
    <property type="match status" value="1"/>
</dbReference>
<accession>A0A9D3RK00</accession>
<evidence type="ECO:0000256" key="4">
    <source>
        <dbReference type="ARBA" id="ARBA00022729"/>
    </source>
</evidence>
<dbReference type="AlphaFoldDB" id="A0A9D3RK00"/>
<organism evidence="7 8">
    <name type="scientific">Anguilla anguilla</name>
    <name type="common">European freshwater eel</name>
    <name type="synonym">Muraena anguilla</name>
    <dbReference type="NCBI Taxonomy" id="7936"/>
    <lineage>
        <taxon>Eukaryota</taxon>
        <taxon>Metazoa</taxon>
        <taxon>Chordata</taxon>
        <taxon>Craniata</taxon>
        <taxon>Vertebrata</taxon>
        <taxon>Euteleostomi</taxon>
        <taxon>Actinopterygii</taxon>
        <taxon>Neopterygii</taxon>
        <taxon>Teleostei</taxon>
        <taxon>Anguilliformes</taxon>
        <taxon>Anguillidae</taxon>
        <taxon>Anguilla</taxon>
    </lineage>
</organism>
<name>A0A9D3RK00_ANGAN</name>
<comment type="subcellular location">
    <subcellularLocation>
        <location evidence="1">Secreted</location>
    </subcellularLocation>
</comment>
<dbReference type="GO" id="GO:0005179">
    <property type="term" value="F:hormone activity"/>
    <property type="evidence" value="ECO:0007669"/>
    <property type="project" value="TreeGrafter"/>
</dbReference>
<evidence type="ECO:0000313" key="7">
    <source>
        <dbReference type="EMBL" id="KAG5832890.1"/>
    </source>
</evidence>
<evidence type="ECO:0000256" key="5">
    <source>
        <dbReference type="ARBA" id="ARBA00023157"/>
    </source>
</evidence>
<dbReference type="InterPro" id="IPR051998">
    <property type="entry name" value="Meteorin-like"/>
</dbReference>
<dbReference type="EMBL" id="JAFIRN010000017">
    <property type="protein sequence ID" value="KAG5832890.1"/>
    <property type="molecule type" value="Genomic_DNA"/>
</dbReference>
<evidence type="ECO:0000313" key="8">
    <source>
        <dbReference type="Proteomes" id="UP001044222"/>
    </source>
</evidence>
<feature type="signal peptide" evidence="6">
    <location>
        <begin position="1"/>
        <end position="23"/>
    </location>
</feature>
<keyword evidence="5" id="KW-1015">Disulfide bond</keyword>
<protein>
    <recommendedName>
        <fullName evidence="9">Meteorin-like protein</fullName>
    </recommendedName>
</protein>
<dbReference type="GO" id="GO:0005615">
    <property type="term" value="C:extracellular space"/>
    <property type="evidence" value="ECO:0007669"/>
    <property type="project" value="TreeGrafter"/>
</dbReference>
<evidence type="ECO:0008006" key="9">
    <source>
        <dbReference type="Google" id="ProtNLM"/>
    </source>
</evidence>
<sequence>MSPTSSDYVRLSSLLLVWTATCAADLCNWRGSGLVREPHSRTVQQVRLRCTEGAVEWVYPSQALRVVLEPNLSSTRHTTICIKPFRSFRGASVYIERAGELNLLMTEGGRPEQVHCFRTEGRQTPAIFLQASPQRDISRRTVGFRYELLGNQSTSPDFRDTVLQALCRPCNDMELLLAVCSNVAGVRFRGRVYRQRSGVFERGARGRGAWRGPIRTLLQCQARAGPGDFLFTGTEHFGEAWLGCAPRYKDFLSVYPSGPAGPA</sequence>
<keyword evidence="4 6" id="KW-0732">Signal</keyword>
<evidence type="ECO:0000256" key="2">
    <source>
        <dbReference type="ARBA" id="ARBA00005669"/>
    </source>
</evidence>
<gene>
    <name evidence="7" type="ORF">ANANG_G00296000</name>
</gene>
<reference evidence="7" key="1">
    <citation type="submission" date="2021-01" db="EMBL/GenBank/DDBJ databases">
        <title>A chromosome-scale assembly of European eel, Anguilla anguilla.</title>
        <authorList>
            <person name="Henkel C."/>
            <person name="Jong-Raadsen S.A."/>
            <person name="Dufour S."/>
            <person name="Weltzien F.-A."/>
            <person name="Palstra A.P."/>
            <person name="Pelster B."/>
            <person name="Spaink H.P."/>
            <person name="Van Den Thillart G.E."/>
            <person name="Jansen H."/>
            <person name="Zahm M."/>
            <person name="Klopp C."/>
            <person name="Cedric C."/>
            <person name="Louis A."/>
            <person name="Berthelot C."/>
            <person name="Parey E."/>
            <person name="Roest Crollius H."/>
            <person name="Montfort J."/>
            <person name="Robinson-Rechavi M."/>
            <person name="Bucao C."/>
            <person name="Bouchez O."/>
            <person name="Gislard M."/>
            <person name="Lluch J."/>
            <person name="Milhes M."/>
            <person name="Lampietro C."/>
            <person name="Lopez Roques C."/>
            <person name="Donnadieu C."/>
            <person name="Braasch I."/>
            <person name="Desvignes T."/>
            <person name="Postlethwait J."/>
            <person name="Bobe J."/>
            <person name="Guiguen Y."/>
            <person name="Dirks R."/>
        </authorList>
    </citation>
    <scope>NUCLEOTIDE SEQUENCE</scope>
    <source>
        <strain evidence="7">Tag_6206</strain>
        <tissue evidence="7">Liver</tissue>
    </source>
</reference>
<comment type="caution">
    <text evidence="7">The sequence shown here is derived from an EMBL/GenBank/DDBJ whole genome shotgun (WGS) entry which is preliminary data.</text>
</comment>
<comment type="similarity">
    <text evidence="2">Belongs to the meteorin family.</text>
</comment>